<protein>
    <submittedName>
        <fullName evidence="4">Long-chain-fatty-acid--CoA ligase</fullName>
    </submittedName>
</protein>
<keyword evidence="5" id="KW-1185">Reference proteome</keyword>
<dbReference type="Proteomes" id="UP001317532">
    <property type="component" value="Chromosome"/>
</dbReference>
<organism evidence="4 5">
    <name type="scientific">Vulcanimicrobium alpinum</name>
    <dbReference type="NCBI Taxonomy" id="3016050"/>
    <lineage>
        <taxon>Bacteria</taxon>
        <taxon>Bacillati</taxon>
        <taxon>Vulcanimicrobiota</taxon>
        <taxon>Vulcanimicrobiia</taxon>
        <taxon>Vulcanimicrobiales</taxon>
        <taxon>Vulcanimicrobiaceae</taxon>
        <taxon>Vulcanimicrobium</taxon>
    </lineage>
</organism>
<feature type="domain" description="AMP-binding enzyme C-terminal" evidence="3">
    <location>
        <begin position="406"/>
        <end position="479"/>
    </location>
</feature>
<accession>A0AAN1XRS8</accession>
<dbReference type="GO" id="GO:0006631">
    <property type="term" value="P:fatty acid metabolic process"/>
    <property type="evidence" value="ECO:0007669"/>
    <property type="project" value="TreeGrafter"/>
</dbReference>
<feature type="domain" description="AMP-dependent synthetase/ligase" evidence="2">
    <location>
        <begin position="9"/>
        <end position="351"/>
    </location>
</feature>
<dbReference type="InterPro" id="IPR025110">
    <property type="entry name" value="AMP-bd_C"/>
</dbReference>
<evidence type="ECO:0000256" key="1">
    <source>
        <dbReference type="ARBA" id="ARBA00006432"/>
    </source>
</evidence>
<gene>
    <name evidence="4" type="ORF">WPS_00660</name>
</gene>
<dbReference type="KEGG" id="vab:WPS_00660"/>
<dbReference type="PANTHER" id="PTHR43201">
    <property type="entry name" value="ACYL-COA SYNTHETASE"/>
    <property type="match status" value="1"/>
</dbReference>
<dbReference type="Pfam" id="PF00501">
    <property type="entry name" value="AMP-binding"/>
    <property type="match status" value="1"/>
</dbReference>
<dbReference type="PROSITE" id="PS00455">
    <property type="entry name" value="AMP_BINDING"/>
    <property type="match status" value="1"/>
</dbReference>
<comment type="similarity">
    <text evidence="1">Belongs to the ATP-dependent AMP-binding enzyme family.</text>
</comment>
<dbReference type="SUPFAM" id="SSF56801">
    <property type="entry name" value="Acetyl-CoA synthetase-like"/>
    <property type="match status" value="1"/>
</dbReference>
<dbReference type="Pfam" id="PF13193">
    <property type="entry name" value="AMP-binding_C"/>
    <property type="match status" value="1"/>
</dbReference>
<dbReference type="RefSeq" id="WP_317995879.1">
    <property type="nucleotide sequence ID" value="NZ_AP025523.1"/>
</dbReference>
<proteinExistence type="inferred from homology"/>
<name>A0AAN1XRS8_UNVUL</name>
<dbReference type="Gene3D" id="3.30.300.30">
    <property type="match status" value="1"/>
</dbReference>
<keyword evidence="4" id="KW-0436">Ligase</keyword>
<dbReference type="InterPro" id="IPR045851">
    <property type="entry name" value="AMP-bd_C_sf"/>
</dbReference>
<dbReference type="InterPro" id="IPR000873">
    <property type="entry name" value="AMP-dep_synth/lig_dom"/>
</dbReference>
<sequence length="491" mass="52204">MVRSILDALDRHAAERPGARALDDFTYADLRAASLQVAARLRAAGVAAGDRVAIYAENRPGFALAYLGGLRAGAIVVPVNVLYRTSDLEHVLDDAAAAAVCVSEASAPFAARAGRTLIDLHEIERIARDANAPELADPPEPAADAVAILIYTSGTTGRSKGAMLTHGNLAAIGEQVVEAWRWTAADTLLLTLPLFHVHGLGAGLNGTLVAGGRAILRERFDAPTVLAILAGGEVSMFFGVPTMYVRLLASAAPAARFDAMRLFVSGSAALPAPVFEEFERRFGIAILERYGSTEFGFALSNRYDGPRYAGTVGFPLPHVDVRLADPQGNDVAAGEAGEILVHGPNVCAGYWNNPEASAAAFVRDAQDRRWYKSGDLATYDPQRGYTINGRLKELVISGGFNVYPIEVETELLRLPGVLAAAVVGAPDPARGEIPVAFLEVDGAFDADASLATLRERLASFKVPKALYPVEALPRNAMGKVEKPKLRTLLER</sequence>
<dbReference type="GO" id="GO:0031956">
    <property type="term" value="F:medium-chain fatty acid-CoA ligase activity"/>
    <property type="evidence" value="ECO:0007669"/>
    <property type="project" value="TreeGrafter"/>
</dbReference>
<evidence type="ECO:0000259" key="3">
    <source>
        <dbReference type="Pfam" id="PF13193"/>
    </source>
</evidence>
<dbReference type="EMBL" id="AP025523">
    <property type="protein sequence ID" value="BDE04790.1"/>
    <property type="molecule type" value="Genomic_DNA"/>
</dbReference>
<dbReference type="AlphaFoldDB" id="A0AAN1XRS8"/>
<reference evidence="4 5" key="1">
    <citation type="journal article" date="2022" name="ISME Commun">
        <title>Vulcanimicrobium alpinus gen. nov. sp. nov., the first cultivated representative of the candidate phylum 'Eremiobacterota', is a metabolically versatile aerobic anoxygenic phototroph.</title>
        <authorList>
            <person name="Yabe S."/>
            <person name="Muto K."/>
            <person name="Abe K."/>
            <person name="Yokota A."/>
            <person name="Staudigel H."/>
            <person name="Tebo B.M."/>
        </authorList>
    </citation>
    <scope>NUCLEOTIDE SEQUENCE [LARGE SCALE GENOMIC DNA]</scope>
    <source>
        <strain evidence="4 5">WC8-2</strain>
    </source>
</reference>
<evidence type="ECO:0000259" key="2">
    <source>
        <dbReference type="Pfam" id="PF00501"/>
    </source>
</evidence>
<evidence type="ECO:0000313" key="4">
    <source>
        <dbReference type="EMBL" id="BDE04790.1"/>
    </source>
</evidence>
<dbReference type="Gene3D" id="3.40.50.12780">
    <property type="entry name" value="N-terminal domain of ligase-like"/>
    <property type="match status" value="1"/>
</dbReference>
<evidence type="ECO:0000313" key="5">
    <source>
        <dbReference type="Proteomes" id="UP001317532"/>
    </source>
</evidence>
<dbReference type="PANTHER" id="PTHR43201:SF8">
    <property type="entry name" value="ACYL-COA SYNTHETASE FAMILY MEMBER 3"/>
    <property type="match status" value="1"/>
</dbReference>
<dbReference type="InterPro" id="IPR020845">
    <property type="entry name" value="AMP-binding_CS"/>
</dbReference>
<dbReference type="InterPro" id="IPR042099">
    <property type="entry name" value="ANL_N_sf"/>
</dbReference>